<evidence type="ECO:0000313" key="2">
    <source>
        <dbReference type="Proteomes" id="UP001160152"/>
    </source>
</evidence>
<accession>A0ABD4Y944</accession>
<evidence type="ECO:0008006" key="3">
    <source>
        <dbReference type="Google" id="ProtNLM"/>
    </source>
</evidence>
<gene>
    <name evidence="1" type="ORF">N5C70_04420</name>
</gene>
<protein>
    <recommendedName>
        <fullName evidence="3">Integrase</fullName>
    </recommendedName>
</protein>
<name>A0ABD4Y944_9PSED</name>
<evidence type="ECO:0000313" key="1">
    <source>
        <dbReference type="EMBL" id="MDH0755996.1"/>
    </source>
</evidence>
<sequence length="671" mass="76229">MGRKHVKHDIGEVVAAEEVMQRLNLKDNDGLYPFSPTWRWQPKAGKGRGKIVSLTIDARVATAKELLAKGKNEHRHFYSEFKGEYPWAVDVLGRGLKSYCLESRCSHQEASYKRNAIGYFLGYCRKAKAKLEVAEDLDYNLICAWRGDLRLLNMGSRYKATMFRRVCVVLEKLMKTEVLSNKFTMPIYTSDAPEHLPLYSDSVMYQLIGACVSDISKVMKHARESALSKVQKANSEGSNITSRDADSIMGSAGSFSQYGELFSKPFEVVGFGSTVYVVQNSCGKKSEVYDEGSASLRKISFKKSSNSHGWLSEKEIPTLSTIFVFLLFFLIFSGKNKEVVQSWRRKYRIGDFAVSPLDWKDPLDPSKCRLRGWKNRKGPTSIELDDTFFQDSSEIYPVLEFLLWYTDPLQDLLEGEAKDALWLYVGKNGVTDLFFNDGFHSSSKQFLSRHAIWDFVMGDNGEMVKERLRTLDSRRFRKVYAAREFLKAVASSENHRELSERLKHALSHKEFDTTLASYLSVGISRAVVDIGIFTLQNEYVSEARKFRGLRVEQGLPVGVPGLYSSCSAPQEPDFEGASQRTGISCQEYDVCFGCSKSRVFGIHLPRIAARIMQYDSMKSMMSEQQWEYHYGKKHARANNLLAEWSDQKEVDAAWLLAKSGQVKLPLVVARV</sequence>
<comment type="caution">
    <text evidence="1">The sequence shown here is derived from an EMBL/GenBank/DDBJ whole genome shotgun (WGS) entry which is preliminary data.</text>
</comment>
<reference evidence="1 2" key="1">
    <citation type="submission" date="2022-09" db="EMBL/GenBank/DDBJ databases">
        <title>Intensive care unit water sources are persistently colonized with multi-drug resistant bacteria and are the site of extensive horizontal gene transfer of antibiotic resistance genes.</title>
        <authorList>
            <person name="Diorio-Toth L."/>
        </authorList>
    </citation>
    <scope>NUCLEOTIDE SEQUENCE [LARGE SCALE GENOMIC DNA]</scope>
    <source>
        <strain evidence="1 2">GD03901</strain>
    </source>
</reference>
<organism evidence="1 2">
    <name type="scientific">Pseudomonas juntendi</name>
    <dbReference type="NCBI Taxonomy" id="2666183"/>
    <lineage>
        <taxon>Bacteria</taxon>
        <taxon>Pseudomonadati</taxon>
        <taxon>Pseudomonadota</taxon>
        <taxon>Gammaproteobacteria</taxon>
        <taxon>Pseudomonadales</taxon>
        <taxon>Pseudomonadaceae</taxon>
        <taxon>Pseudomonas</taxon>
    </lineage>
</organism>
<proteinExistence type="predicted"/>
<dbReference type="AlphaFoldDB" id="A0ABD4Y944"/>
<dbReference type="EMBL" id="JAOCBV010000001">
    <property type="protein sequence ID" value="MDH0755996.1"/>
    <property type="molecule type" value="Genomic_DNA"/>
</dbReference>
<dbReference type="Proteomes" id="UP001160152">
    <property type="component" value="Unassembled WGS sequence"/>
</dbReference>
<dbReference type="RefSeq" id="WP_280070379.1">
    <property type="nucleotide sequence ID" value="NZ_JAOCBV010000001.1"/>
</dbReference>